<dbReference type="InterPro" id="IPR013922">
    <property type="entry name" value="Cyclin_PHO80-like"/>
</dbReference>
<dbReference type="EMBL" id="GG745337">
    <property type="protein sequence ID" value="KNE61205.1"/>
    <property type="molecule type" value="Genomic_DNA"/>
</dbReference>
<organism evidence="2 3">
    <name type="scientific">Allomyces macrogynus (strain ATCC 38327)</name>
    <name type="common">Allomyces javanicus var. macrogynus</name>
    <dbReference type="NCBI Taxonomy" id="578462"/>
    <lineage>
        <taxon>Eukaryota</taxon>
        <taxon>Fungi</taxon>
        <taxon>Fungi incertae sedis</taxon>
        <taxon>Blastocladiomycota</taxon>
        <taxon>Blastocladiomycetes</taxon>
        <taxon>Blastocladiales</taxon>
        <taxon>Blastocladiaceae</taxon>
        <taxon>Allomyces</taxon>
    </lineage>
</organism>
<evidence type="ECO:0000256" key="1">
    <source>
        <dbReference type="SAM" id="MobiDB-lite"/>
    </source>
</evidence>
<dbReference type="PANTHER" id="PTHR15615">
    <property type="match status" value="1"/>
</dbReference>
<accession>A0A0L0SFQ6</accession>
<protein>
    <recommendedName>
        <fullName evidence="4">Cyclin-domain-containing protein</fullName>
    </recommendedName>
</protein>
<feature type="region of interest" description="Disordered" evidence="1">
    <location>
        <begin position="331"/>
        <end position="355"/>
    </location>
</feature>
<evidence type="ECO:0000313" key="3">
    <source>
        <dbReference type="Proteomes" id="UP000054350"/>
    </source>
</evidence>
<keyword evidence="3" id="KW-1185">Reference proteome</keyword>
<gene>
    <name evidence="2" type="ORF">AMAG_06955</name>
</gene>
<reference evidence="3" key="2">
    <citation type="submission" date="2009-11" db="EMBL/GenBank/DDBJ databases">
        <title>The Genome Sequence of Allomyces macrogynus strain ATCC 38327.</title>
        <authorList>
            <consortium name="The Broad Institute Genome Sequencing Platform"/>
            <person name="Russ C."/>
            <person name="Cuomo C."/>
            <person name="Shea T."/>
            <person name="Young S.K."/>
            <person name="Zeng Q."/>
            <person name="Koehrsen M."/>
            <person name="Haas B."/>
            <person name="Borodovsky M."/>
            <person name="Guigo R."/>
            <person name="Alvarado L."/>
            <person name="Berlin A."/>
            <person name="Borenstein D."/>
            <person name="Chen Z."/>
            <person name="Engels R."/>
            <person name="Freedman E."/>
            <person name="Gellesch M."/>
            <person name="Goldberg J."/>
            <person name="Griggs A."/>
            <person name="Gujja S."/>
            <person name="Heiman D."/>
            <person name="Hepburn T."/>
            <person name="Howarth C."/>
            <person name="Jen D."/>
            <person name="Larson L."/>
            <person name="Lewis B."/>
            <person name="Mehta T."/>
            <person name="Park D."/>
            <person name="Pearson M."/>
            <person name="Roberts A."/>
            <person name="Saif S."/>
            <person name="Shenoy N."/>
            <person name="Sisk P."/>
            <person name="Stolte C."/>
            <person name="Sykes S."/>
            <person name="Walk T."/>
            <person name="White J."/>
            <person name="Yandava C."/>
            <person name="Burger G."/>
            <person name="Gray M.W."/>
            <person name="Holland P.W.H."/>
            <person name="King N."/>
            <person name="Lang F.B.F."/>
            <person name="Roger A.J."/>
            <person name="Ruiz-Trillo I."/>
            <person name="Lander E."/>
            <person name="Nusbaum C."/>
        </authorList>
    </citation>
    <scope>NUCLEOTIDE SEQUENCE [LARGE SCALE GENOMIC DNA]</scope>
    <source>
        <strain evidence="3">ATCC 38327</strain>
    </source>
</reference>
<feature type="compositionally biased region" description="Low complexity" evidence="1">
    <location>
        <begin position="100"/>
        <end position="113"/>
    </location>
</feature>
<dbReference type="STRING" id="578462.A0A0L0SFQ6"/>
<feature type="compositionally biased region" description="Low complexity" evidence="1">
    <location>
        <begin position="68"/>
        <end position="86"/>
    </location>
</feature>
<name>A0A0L0SFQ6_ALLM3</name>
<dbReference type="eggNOG" id="KOG1674">
    <property type="taxonomic scope" value="Eukaryota"/>
</dbReference>
<evidence type="ECO:0008006" key="4">
    <source>
        <dbReference type="Google" id="ProtNLM"/>
    </source>
</evidence>
<dbReference type="SUPFAM" id="SSF47954">
    <property type="entry name" value="Cyclin-like"/>
    <property type="match status" value="1"/>
</dbReference>
<dbReference type="Gene3D" id="1.10.472.10">
    <property type="entry name" value="Cyclin-like"/>
    <property type="match status" value="1"/>
</dbReference>
<dbReference type="GO" id="GO:0000307">
    <property type="term" value="C:cyclin-dependent protein kinase holoenzyme complex"/>
    <property type="evidence" value="ECO:0007669"/>
    <property type="project" value="TreeGrafter"/>
</dbReference>
<feature type="compositionally biased region" description="Pro residues" evidence="1">
    <location>
        <begin position="331"/>
        <end position="351"/>
    </location>
</feature>
<dbReference type="GO" id="GO:0016538">
    <property type="term" value="F:cyclin-dependent protein serine/threonine kinase regulator activity"/>
    <property type="evidence" value="ECO:0007669"/>
    <property type="project" value="TreeGrafter"/>
</dbReference>
<proteinExistence type="predicted"/>
<feature type="region of interest" description="Disordered" evidence="1">
    <location>
        <begin position="50"/>
        <end position="125"/>
    </location>
</feature>
<dbReference type="OrthoDB" id="1060854at2759"/>
<dbReference type="CDD" id="cd20558">
    <property type="entry name" value="CYCLIN_ScPCL7-like"/>
    <property type="match status" value="1"/>
</dbReference>
<sequence>MVMSTVWSSRRPTGVVMDVEPPATARTTSDVVLPPAAAVAAVGAVAREPHVPSPTVSRARSINRPLRRTASASSTSSRRASPATSLNRARFQPSPVPSDASSRQASLASASLATPPRPTVGSTSTMAKHGVHVVTPTRPVHAVAAAAAVDSMPLIVTNLLTTIAVANDALLRRSALSTSTHLHAAATKFRSPSVRALPTLSLAAYAARFTRYAPVPSAVWLAALILIDRVASGGAPAPQVVVCTANVHRLLLVAMVVATKAHSDVFYTNKHAARVGGIPLAELNALERDLLAALEYRAHVDADEFAKYAVRLAAHSAAAARVAAAGMVPAPGTPVRPVVTPPSPPLTPDMPKPATSELVPVTRVDDATALPPVTSAAPADGVASL</sequence>
<dbReference type="InterPro" id="IPR036915">
    <property type="entry name" value="Cyclin-like_sf"/>
</dbReference>
<dbReference type="OMA" id="NDRQHDH"/>
<dbReference type="PANTHER" id="PTHR15615:SF108">
    <property type="entry name" value="PROTEIN CNPPD1"/>
    <property type="match status" value="1"/>
</dbReference>
<dbReference type="Proteomes" id="UP000054350">
    <property type="component" value="Unassembled WGS sequence"/>
</dbReference>
<dbReference type="AlphaFoldDB" id="A0A0L0SFQ6"/>
<dbReference type="GO" id="GO:0019901">
    <property type="term" value="F:protein kinase binding"/>
    <property type="evidence" value="ECO:0007669"/>
    <property type="project" value="InterPro"/>
</dbReference>
<dbReference type="Pfam" id="PF08613">
    <property type="entry name" value="Cyclin"/>
    <property type="match status" value="1"/>
</dbReference>
<dbReference type="GO" id="GO:0005634">
    <property type="term" value="C:nucleus"/>
    <property type="evidence" value="ECO:0007669"/>
    <property type="project" value="TreeGrafter"/>
</dbReference>
<reference evidence="2 3" key="1">
    <citation type="submission" date="2009-11" db="EMBL/GenBank/DDBJ databases">
        <title>Annotation of Allomyces macrogynus ATCC 38327.</title>
        <authorList>
            <consortium name="The Broad Institute Genome Sequencing Platform"/>
            <person name="Russ C."/>
            <person name="Cuomo C."/>
            <person name="Burger G."/>
            <person name="Gray M.W."/>
            <person name="Holland P.W.H."/>
            <person name="King N."/>
            <person name="Lang F.B.F."/>
            <person name="Roger A.J."/>
            <person name="Ruiz-Trillo I."/>
            <person name="Young S.K."/>
            <person name="Zeng Q."/>
            <person name="Gargeya S."/>
            <person name="Fitzgerald M."/>
            <person name="Haas B."/>
            <person name="Abouelleil A."/>
            <person name="Alvarado L."/>
            <person name="Arachchi H.M."/>
            <person name="Berlin A."/>
            <person name="Chapman S.B."/>
            <person name="Gearin G."/>
            <person name="Goldberg J."/>
            <person name="Griggs A."/>
            <person name="Gujja S."/>
            <person name="Hansen M."/>
            <person name="Heiman D."/>
            <person name="Howarth C."/>
            <person name="Larimer J."/>
            <person name="Lui A."/>
            <person name="MacDonald P.J.P."/>
            <person name="McCowen C."/>
            <person name="Montmayeur A."/>
            <person name="Murphy C."/>
            <person name="Neiman D."/>
            <person name="Pearson M."/>
            <person name="Priest M."/>
            <person name="Roberts A."/>
            <person name="Saif S."/>
            <person name="Shea T."/>
            <person name="Sisk P."/>
            <person name="Stolte C."/>
            <person name="Sykes S."/>
            <person name="Wortman J."/>
            <person name="Nusbaum C."/>
            <person name="Birren B."/>
        </authorList>
    </citation>
    <scope>NUCLEOTIDE SEQUENCE [LARGE SCALE GENOMIC DNA]</scope>
    <source>
        <strain evidence="2 3">ATCC 38327</strain>
    </source>
</reference>
<evidence type="ECO:0000313" key="2">
    <source>
        <dbReference type="EMBL" id="KNE61205.1"/>
    </source>
</evidence>
<dbReference type="VEuPathDB" id="FungiDB:AMAG_06955"/>